<protein>
    <recommendedName>
        <fullName evidence="4">HpcH/HpaI aldolase/citrate lyase domain-containing protein</fullName>
    </recommendedName>
</protein>
<accession>X1V378</accession>
<keyword evidence="3" id="KW-0456">Lyase</keyword>
<feature type="domain" description="HpcH/HpaI aldolase/citrate lyase" evidence="4">
    <location>
        <begin position="16"/>
        <end position="203"/>
    </location>
</feature>
<dbReference type="PANTHER" id="PTHR30502">
    <property type="entry name" value="2-KETO-3-DEOXY-L-RHAMNONATE ALDOLASE"/>
    <property type="match status" value="1"/>
</dbReference>
<keyword evidence="2" id="KW-0479">Metal-binding</keyword>
<reference evidence="5" key="1">
    <citation type="journal article" date="2014" name="Front. Microbiol.">
        <title>High frequency of phylogenetically diverse reductive dehalogenase-homologous genes in deep subseafloor sedimentary metagenomes.</title>
        <authorList>
            <person name="Kawai M."/>
            <person name="Futagami T."/>
            <person name="Toyoda A."/>
            <person name="Takaki Y."/>
            <person name="Nishi S."/>
            <person name="Hori S."/>
            <person name="Arai W."/>
            <person name="Tsubouchi T."/>
            <person name="Morono Y."/>
            <person name="Uchiyama I."/>
            <person name="Ito T."/>
            <person name="Fujiyama A."/>
            <person name="Inagaki F."/>
            <person name="Takami H."/>
        </authorList>
    </citation>
    <scope>NUCLEOTIDE SEQUENCE</scope>
    <source>
        <strain evidence="5">Expedition CK06-06</strain>
    </source>
</reference>
<dbReference type="Pfam" id="PF03328">
    <property type="entry name" value="HpcH_HpaI"/>
    <property type="match status" value="1"/>
</dbReference>
<dbReference type="GO" id="GO:0005737">
    <property type="term" value="C:cytoplasm"/>
    <property type="evidence" value="ECO:0007669"/>
    <property type="project" value="TreeGrafter"/>
</dbReference>
<dbReference type="SUPFAM" id="SSF51621">
    <property type="entry name" value="Phosphoenolpyruvate/pyruvate domain"/>
    <property type="match status" value="1"/>
</dbReference>
<comment type="caution">
    <text evidence="5">The sequence shown here is derived from an EMBL/GenBank/DDBJ whole genome shotgun (WGS) entry which is preliminary data.</text>
</comment>
<evidence type="ECO:0000256" key="1">
    <source>
        <dbReference type="ARBA" id="ARBA00005568"/>
    </source>
</evidence>
<dbReference type="InterPro" id="IPR015813">
    <property type="entry name" value="Pyrv/PenolPyrv_kinase-like_dom"/>
</dbReference>
<dbReference type="InterPro" id="IPR005000">
    <property type="entry name" value="Aldolase/citrate-lyase_domain"/>
</dbReference>
<dbReference type="GO" id="GO:0046872">
    <property type="term" value="F:metal ion binding"/>
    <property type="evidence" value="ECO:0007669"/>
    <property type="project" value="UniProtKB-KW"/>
</dbReference>
<organism evidence="5">
    <name type="scientific">marine sediment metagenome</name>
    <dbReference type="NCBI Taxonomy" id="412755"/>
    <lineage>
        <taxon>unclassified sequences</taxon>
        <taxon>metagenomes</taxon>
        <taxon>ecological metagenomes</taxon>
    </lineage>
</organism>
<dbReference type="InterPro" id="IPR040442">
    <property type="entry name" value="Pyrv_kinase-like_dom_sf"/>
</dbReference>
<gene>
    <name evidence="5" type="ORF">S12H4_52731</name>
</gene>
<comment type="similarity">
    <text evidence="1">Belongs to the HpcH/HpaI aldolase family.</text>
</comment>
<evidence type="ECO:0000256" key="3">
    <source>
        <dbReference type="ARBA" id="ARBA00023239"/>
    </source>
</evidence>
<feature type="non-terminal residue" evidence="5">
    <location>
        <position position="212"/>
    </location>
</feature>
<sequence>MKNLLKEKLQKGQVVIGTFVGLGHPDVTESLSRLGFDWLVIDGEHSPLGFETMQRMMQAMNGTNCTPLVRPQWNDMVIIKRVLDIGAHGVLVPWINTKEEAEYAVRACKYPPEGLRGYGPRRAALFDPDYLKTANDEILVVAQIETQQAISNLDDILSVKGIDACYIGPLDLSLSFGFYGPQWDNPQYIDAFDKVLAAAKKWGKPAGMWTYQ</sequence>
<name>X1V378_9ZZZZ</name>
<dbReference type="AlphaFoldDB" id="X1V378"/>
<dbReference type="EMBL" id="BARW01033485">
    <property type="protein sequence ID" value="GAJ10267.1"/>
    <property type="molecule type" value="Genomic_DNA"/>
</dbReference>
<evidence type="ECO:0000259" key="4">
    <source>
        <dbReference type="Pfam" id="PF03328"/>
    </source>
</evidence>
<evidence type="ECO:0000256" key="2">
    <source>
        <dbReference type="ARBA" id="ARBA00022723"/>
    </source>
</evidence>
<evidence type="ECO:0000313" key="5">
    <source>
        <dbReference type="EMBL" id="GAJ10267.1"/>
    </source>
</evidence>
<dbReference type="PANTHER" id="PTHR30502:SF0">
    <property type="entry name" value="PHOSPHOENOLPYRUVATE CARBOXYLASE FAMILY PROTEIN"/>
    <property type="match status" value="1"/>
</dbReference>
<dbReference type="GO" id="GO:0016832">
    <property type="term" value="F:aldehyde-lyase activity"/>
    <property type="evidence" value="ECO:0007669"/>
    <property type="project" value="TreeGrafter"/>
</dbReference>
<dbReference type="Gene3D" id="3.20.20.60">
    <property type="entry name" value="Phosphoenolpyruvate-binding domains"/>
    <property type="match status" value="1"/>
</dbReference>
<proteinExistence type="inferred from homology"/>
<dbReference type="InterPro" id="IPR050251">
    <property type="entry name" value="HpcH-HpaI_aldolase"/>
</dbReference>